<evidence type="ECO:0000256" key="2">
    <source>
        <dbReference type="ARBA" id="ARBA00022692"/>
    </source>
</evidence>
<dbReference type="GO" id="GO:0046872">
    <property type="term" value="F:metal ion binding"/>
    <property type="evidence" value="ECO:0007669"/>
    <property type="project" value="UniProtKB-KW"/>
</dbReference>
<evidence type="ECO:0000256" key="5">
    <source>
        <dbReference type="ARBA" id="ARBA00022989"/>
    </source>
</evidence>
<dbReference type="InterPro" id="IPR036412">
    <property type="entry name" value="HAD-like_sf"/>
</dbReference>
<dbReference type="NCBIfam" id="TIGR01525">
    <property type="entry name" value="ATPase-IB_hvy"/>
    <property type="match status" value="1"/>
</dbReference>
<dbReference type="InterPro" id="IPR044492">
    <property type="entry name" value="P_typ_ATPase_HD_dom"/>
</dbReference>
<dbReference type="AlphaFoldDB" id="A0A6B2KXE9"/>
<evidence type="ECO:0000256" key="1">
    <source>
        <dbReference type="ARBA" id="ARBA00004370"/>
    </source>
</evidence>
<keyword evidence="7" id="KW-0067">ATP-binding</keyword>
<dbReference type="FunFam" id="2.70.150.10:FF:000002">
    <property type="entry name" value="Copper-transporting ATPase 1, putative"/>
    <property type="match status" value="1"/>
</dbReference>
<dbReference type="CDD" id="cd02094">
    <property type="entry name" value="P-type_ATPase_Cu-like"/>
    <property type="match status" value="1"/>
</dbReference>
<protein>
    <recommendedName>
        <fullName evidence="8">HMA domain-containing protein</fullName>
    </recommendedName>
</protein>
<feature type="transmembrane region" description="Helical" evidence="7">
    <location>
        <begin position="472"/>
        <end position="494"/>
    </location>
</feature>
<evidence type="ECO:0000256" key="6">
    <source>
        <dbReference type="ARBA" id="ARBA00023136"/>
    </source>
</evidence>
<comment type="subcellular location">
    <subcellularLocation>
        <location evidence="1 7">Membrane</location>
    </subcellularLocation>
</comment>
<evidence type="ECO:0000256" key="7">
    <source>
        <dbReference type="RuleBase" id="RU362081"/>
    </source>
</evidence>
<dbReference type="PANTHER" id="PTHR46594">
    <property type="entry name" value="P-TYPE CATION-TRANSPORTING ATPASE"/>
    <property type="match status" value="1"/>
</dbReference>
<dbReference type="InterPro" id="IPR008250">
    <property type="entry name" value="ATPase_P-typ_transduc_dom_A_sf"/>
</dbReference>
<feature type="transmembrane region" description="Helical" evidence="7">
    <location>
        <begin position="829"/>
        <end position="852"/>
    </location>
</feature>
<proteinExistence type="inferred from homology"/>
<evidence type="ECO:0000256" key="3">
    <source>
        <dbReference type="ARBA" id="ARBA00022723"/>
    </source>
</evidence>
<accession>A0A6B2KXE9</accession>
<organism evidence="9">
    <name type="scientific">Arcella intermedia</name>
    <dbReference type="NCBI Taxonomy" id="1963864"/>
    <lineage>
        <taxon>Eukaryota</taxon>
        <taxon>Amoebozoa</taxon>
        <taxon>Tubulinea</taxon>
        <taxon>Elardia</taxon>
        <taxon>Arcellinida</taxon>
        <taxon>Sphaerothecina</taxon>
        <taxon>Arcellidae</taxon>
        <taxon>Arcella</taxon>
    </lineage>
</organism>
<dbReference type="InterPro" id="IPR018303">
    <property type="entry name" value="ATPase_P-typ_P_site"/>
</dbReference>
<dbReference type="SFLD" id="SFLDF00027">
    <property type="entry name" value="p-type_atpase"/>
    <property type="match status" value="1"/>
</dbReference>
<dbReference type="PANTHER" id="PTHR46594:SF4">
    <property type="entry name" value="P-TYPE CATION-TRANSPORTING ATPASE"/>
    <property type="match status" value="1"/>
</dbReference>
<name>A0A6B2KXE9_9EUKA</name>
<keyword evidence="2 7" id="KW-0812">Transmembrane</keyword>
<reference evidence="9" key="1">
    <citation type="journal article" date="2020" name="J. Eukaryot. Microbiol.">
        <title>De novo Sequencing, Assembly and Annotation of the Transcriptome for the Free-Living Testate Amoeba Arcella intermedia.</title>
        <authorList>
            <person name="Ribeiro G.M."/>
            <person name="Porfirio-Sousa A.L."/>
            <person name="Maurer-Alcala X.X."/>
            <person name="Katz L.A."/>
            <person name="Lahr D.J.G."/>
        </authorList>
    </citation>
    <scope>NUCLEOTIDE SEQUENCE</scope>
</reference>
<dbReference type="SUPFAM" id="SSF55008">
    <property type="entry name" value="HMA, heavy metal-associated domain"/>
    <property type="match status" value="1"/>
</dbReference>
<feature type="transmembrane region" description="Helical" evidence="7">
    <location>
        <begin position="514"/>
        <end position="534"/>
    </location>
</feature>
<dbReference type="SFLD" id="SFLDG00002">
    <property type="entry name" value="C1.7:_P-type_atpase_like"/>
    <property type="match status" value="1"/>
</dbReference>
<dbReference type="InterPro" id="IPR006121">
    <property type="entry name" value="HMA_dom"/>
</dbReference>
<dbReference type="Gene3D" id="2.70.150.10">
    <property type="entry name" value="Calcium-transporting ATPase, cytoplasmic transduction domain A"/>
    <property type="match status" value="1"/>
</dbReference>
<dbReference type="SUPFAM" id="SSF56784">
    <property type="entry name" value="HAD-like"/>
    <property type="match status" value="1"/>
</dbReference>
<dbReference type="GO" id="GO:0016887">
    <property type="term" value="F:ATP hydrolysis activity"/>
    <property type="evidence" value="ECO:0007669"/>
    <property type="project" value="InterPro"/>
</dbReference>
<dbReference type="PROSITE" id="PS00154">
    <property type="entry name" value="ATPASE_E1_E2"/>
    <property type="match status" value="1"/>
</dbReference>
<dbReference type="GO" id="GO:0016020">
    <property type="term" value="C:membrane"/>
    <property type="evidence" value="ECO:0007669"/>
    <property type="project" value="UniProtKB-SubCell"/>
</dbReference>
<dbReference type="InterPro" id="IPR027256">
    <property type="entry name" value="P-typ_ATPase_IB"/>
</dbReference>
<keyword evidence="6 7" id="KW-0472">Membrane</keyword>
<keyword evidence="3 7" id="KW-0479">Metal-binding</keyword>
<dbReference type="InterPro" id="IPR036163">
    <property type="entry name" value="HMA_dom_sf"/>
</dbReference>
<feature type="transmembrane region" description="Helical" evidence="7">
    <location>
        <begin position="315"/>
        <end position="332"/>
    </location>
</feature>
<evidence type="ECO:0000313" key="9">
    <source>
        <dbReference type="EMBL" id="NDV29337.1"/>
    </source>
</evidence>
<evidence type="ECO:0000256" key="4">
    <source>
        <dbReference type="ARBA" id="ARBA00022967"/>
    </source>
</evidence>
<feature type="transmembrane region" description="Helical" evidence="7">
    <location>
        <begin position="240"/>
        <end position="263"/>
    </location>
</feature>
<dbReference type="EMBL" id="GIBP01000368">
    <property type="protein sequence ID" value="NDV29337.1"/>
    <property type="molecule type" value="Transcribed_RNA"/>
</dbReference>
<dbReference type="Pfam" id="PF00122">
    <property type="entry name" value="E1-E2_ATPase"/>
    <property type="match status" value="1"/>
</dbReference>
<comment type="similarity">
    <text evidence="7">Belongs to the cation transport ATPase (P-type) (TC 3.A.3) family. Type IB subfamily.</text>
</comment>
<dbReference type="GO" id="GO:0005524">
    <property type="term" value="F:ATP binding"/>
    <property type="evidence" value="ECO:0007669"/>
    <property type="project" value="UniProtKB-UniRule"/>
</dbReference>
<feature type="transmembrane region" description="Helical" evidence="7">
    <location>
        <begin position="284"/>
        <end position="309"/>
    </location>
</feature>
<dbReference type="Pfam" id="PF00702">
    <property type="entry name" value="Hydrolase"/>
    <property type="match status" value="1"/>
</dbReference>
<dbReference type="NCBIfam" id="TIGR01494">
    <property type="entry name" value="ATPase_P-type"/>
    <property type="match status" value="1"/>
</dbReference>
<keyword evidence="4" id="KW-1278">Translocase</keyword>
<dbReference type="GO" id="GO:0019829">
    <property type="term" value="F:ATPase-coupled monoatomic cation transmembrane transporter activity"/>
    <property type="evidence" value="ECO:0007669"/>
    <property type="project" value="InterPro"/>
</dbReference>
<dbReference type="SUPFAM" id="SSF81665">
    <property type="entry name" value="Calcium ATPase, transmembrane domain M"/>
    <property type="match status" value="1"/>
</dbReference>
<dbReference type="Gene3D" id="3.40.50.1000">
    <property type="entry name" value="HAD superfamily/HAD-like"/>
    <property type="match status" value="1"/>
</dbReference>
<dbReference type="PROSITE" id="PS50846">
    <property type="entry name" value="HMA_2"/>
    <property type="match status" value="1"/>
</dbReference>
<feature type="domain" description="HMA" evidence="8">
    <location>
        <begin position="1"/>
        <end position="59"/>
    </location>
</feature>
<dbReference type="InterPro" id="IPR023298">
    <property type="entry name" value="ATPase_P-typ_TM_dom_sf"/>
</dbReference>
<feature type="transmembrane region" description="Helical" evidence="7">
    <location>
        <begin position="858"/>
        <end position="878"/>
    </location>
</feature>
<dbReference type="SUPFAM" id="SSF81653">
    <property type="entry name" value="Calcium ATPase, transduction domain A"/>
    <property type="match status" value="1"/>
</dbReference>
<keyword evidence="7" id="KW-0547">Nucleotide-binding</keyword>
<evidence type="ECO:0000259" key="8">
    <source>
        <dbReference type="PROSITE" id="PS50846"/>
    </source>
</evidence>
<dbReference type="InterPro" id="IPR059000">
    <property type="entry name" value="ATPase_P-type_domA"/>
</dbReference>
<dbReference type="Gene3D" id="3.30.70.100">
    <property type="match status" value="1"/>
</dbReference>
<dbReference type="Pfam" id="PF00403">
    <property type="entry name" value="HMA"/>
    <property type="match status" value="1"/>
</dbReference>
<feature type="transmembrane region" description="Helical" evidence="7">
    <location>
        <begin position="207"/>
        <end position="228"/>
    </location>
</feature>
<dbReference type="InterPro" id="IPR023214">
    <property type="entry name" value="HAD_sf"/>
</dbReference>
<dbReference type="InterPro" id="IPR001757">
    <property type="entry name" value="P_typ_ATPase"/>
</dbReference>
<dbReference type="CDD" id="cd00371">
    <property type="entry name" value="HMA"/>
    <property type="match status" value="1"/>
</dbReference>
<dbReference type="PRINTS" id="PR00119">
    <property type="entry name" value="CATATPASE"/>
</dbReference>
<dbReference type="InterPro" id="IPR023299">
    <property type="entry name" value="ATPase_P-typ_cyto_dom_N"/>
</dbReference>
<dbReference type="Gene3D" id="3.40.1110.10">
    <property type="entry name" value="Calcium-transporting ATPase, cytoplasmic domain N"/>
    <property type="match status" value="2"/>
</dbReference>
<sequence length="911" mass="100098">MSISGMTCASCVNTIESYAMQIPHVRKINVNLMGKSGVVYYNLQEIVTNKLSKEGFAQSVASEISDLGYETVEVLRSRPGRVMIQLNRRHEDYAEADREPYCNWFSRRRVDYEPLPDMKGDKQIPEVSPKASLEEIKKLEGVNSVDLIARPPFFIATIDYSSEKIKARDIIQEINEISTLWQAQLFEESSTTEALTRKKEIEEYSRLLLISLIFAVPSVIIGMGFHWIHVLDEIMMRPLIPGVSMSTKGFIMWVLATPVQFYIGKSFYVNSWHSMKKLRPTMDVLICLGTSAAYFTSMVGIILQIVYPAFHAPDFFETAVALIAFVILGRYLENLAKARTSKAVTKLFGLQATEATLVKFDKTGDIEGETQIDVRLIEPGDYLKVIPGSKIPCDGIVTSGKTTTVEAMITGESMPVPKKVGDFVIGSTINEQGVIIIRATKVGNDTTLAQIIKLVQDAQATKGSTQELADKISGYFVPVVIAISLADFGIWYALLETGVVPQSWLTAGTNNFTFALLFGITSLVIACPCALGLATPTAVMVGTGVGAKYHVLIKGGEVLEKACKVQYILFDKTGTLTMGVPSVNEFKVVDGVSERKFWKLVGSAEADSEHPLGRCIAEYAKEKVGSFSPVTDFKAISGMGIRCTIKGSQLLIGNKRLMDKKHVSVPTEYYDMMEEFQSQGKTVMAVAYDSKMIGLISVFDEVRKDSKPLIAALRTMGIESAIVSGDNKKTVSTVAKELGITKVFAEVLPADKKDKVEELQKAGYIVAMVGDGINDAPALTKADVGIAVGSGTDVAMESASIVLMRTSLFDILLAIDISRKTYNRIKLNFGWAFVYNLVSIPIAAGVFFPLMLATIPPWVAGLAMALSSISVLLSSLLLKRYTPPSIWTEQEKIRKEEQAKRNKEKHVTLEE</sequence>
<dbReference type="SFLD" id="SFLDS00003">
    <property type="entry name" value="Haloacid_Dehalogenase"/>
    <property type="match status" value="1"/>
</dbReference>
<keyword evidence="5 7" id="KW-1133">Transmembrane helix</keyword>